<name>A0A841CIE6_9PSEU</name>
<sequence>MRHRICHLCPPAYPARLREYRPVMATEDFIGKTALVTGASRGIGHGIALEFLTRGASVTITARKPDAVAEAASNLAAAAGVPTDRVLAVPGNAGRAEDREEAVTRTMERFGSLDVLVNNAGINPVFGPLVEADLDAVRKIFDVNVVAALGFVQLAWQAWQAEHGGAVVNIASIGGLRSTGVIAAYGASKAALIRLTEELAWQLGPKVRVNAVAPAVVKTKFAEALYLDREDEAADRYPMKRLGTPEDVARLVAFLASDAAPWITGETVRVDGGILATGSLA</sequence>
<dbReference type="AlphaFoldDB" id="A0A841CIE6"/>
<accession>A0A841CIE6</accession>
<dbReference type="InterPro" id="IPR020904">
    <property type="entry name" value="Sc_DH/Rdtase_CS"/>
</dbReference>
<evidence type="ECO:0000256" key="2">
    <source>
        <dbReference type="ARBA" id="ARBA00023002"/>
    </source>
</evidence>
<proteinExistence type="inferred from homology"/>
<organism evidence="3 4">
    <name type="scientific">Saccharothrix tamanrassetensis</name>
    <dbReference type="NCBI Taxonomy" id="1051531"/>
    <lineage>
        <taxon>Bacteria</taxon>
        <taxon>Bacillati</taxon>
        <taxon>Actinomycetota</taxon>
        <taxon>Actinomycetes</taxon>
        <taxon>Pseudonocardiales</taxon>
        <taxon>Pseudonocardiaceae</taxon>
        <taxon>Saccharothrix</taxon>
    </lineage>
</organism>
<dbReference type="PRINTS" id="PR00080">
    <property type="entry name" value="SDRFAMILY"/>
</dbReference>
<reference evidence="3 4" key="1">
    <citation type="submission" date="2020-08" db="EMBL/GenBank/DDBJ databases">
        <title>Genomic Encyclopedia of Type Strains, Phase III (KMG-III): the genomes of soil and plant-associated and newly described type strains.</title>
        <authorList>
            <person name="Whitman W."/>
        </authorList>
    </citation>
    <scope>NUCLEOTIDE SEQUENCE [LARGE SCALE GENOMIC DNA]</scope>
    <source>
        <strain evidence="3 4">CECT 8640</strain>
    </source>
</reference>
<dbReference type="SUPFAM" id="SSF51735">
    <property type="entry name" value="NAD(P)-binding Rossmann-fold domains"/>
    <property type="match status" value="1"/>
</dbReference>
<dbReference type="EMBL" id="JACHJN010000005">
    <property type="protein sequence ID" value="MBB5956753.1"/>
    <property type="molecule type" value="Genomic_DNA"/>
</dbReference>
<dbReference type="InterPro" id="IPR036291">
    <property type="entry name" value="NAD(P)-bd_dom_sf"/>
</dbReference>
<gene>
    <name evidence="3" type="ORF">FHS29_003346</name>
</gene>
<dbReference type="CDD" id="cd05233">
    <property type="entry name" value="SDR_c"/>
    <property type="match status" value="1"/>
</dbReference>
<dbReference type="InterPro" id="IPR002347">
    <property type="entry name" value="SDR_fam"/>
</dbReference>
<evidence type="ECO:0000313" key="4">
    <source>
        <dbReference type="Proteomes" id="UP000547510"/>
    </source>
</evidence>
<keyword evidence="2" id="KW-0560">Oxidoreductase</keyword>
<dbReference type="PANTHER" id="PTHR43943:SF2">
    <property type="entry name" value="DEHYDROGENASE_REDUCTASE 4"/>
    <property type="match status" value="1"/>
</dbReference>
<dbReference type="NCBIfam" id="NF005559">
    <property type="entry name" value="PRK07231.1"/>
    <property type="match status" value="1"/>
</dbReference>
<dbReference type="PANTHER" id="PTHR43943">
    <property type="entry name" value="DEHYDROGENASE/REDUCTASE (SDR FAMILY) MEMBER 4"/>
    <property type="match status" value="1"/>
</dbReference>
<comment type="caution">
    <text evidence="3">The sequence shown here is derived from an EMBL/GenBank/DDBJ whole genome shotgun (WGS) entry which is preliminary data.</text>
</comment>
<dbReference type="PRINTS" id="PR00081">
    <property type="entry name" value="GDHRDH"/>
</dbReference>
<dbReference type="FunFam" id="3.40.50.720:FF:000084">
    <property type="entry name" value="Short-chain dehydrogenase reductase"/>
    <property type="match status" value="1"/>
</dbReference>
<dbReference type="Gene3D" id="3.40.50.720">
    <property type="entry name" value="NAD(P)-binding Rossmann-like Domain"/>
    <property type="match status" value="1"/>
</dbReference>
<keyword evidence="4" id="KW-1185">Reference proteome</keyword>
<evidence type="ECO:0000313" key="3">
    <source>
        <dbReference type="EMBL" id="MBB5956753.1"/>
    </source>
</evidence>
<evidence type="ECO:0000256" key="1">
    <source>
        <dbReference type="ARBA" id="ARBA00006484"/>
    </source>
</evidence>
<dbReference type="PROSITE" id="PS00061">
    <property type="entry name" value="ADH_SHORT"/>
    <property type="match status" value="1"/>
</dbReference>
<dbReference type="GO" id="GO:0016491">
    <property type="term" value="F:oxidoreductase activity"/>
    <property type="evidence" value="ECO:0007669"/>
    <property type="project" value="UniProtKB-KW"/>
</dbReference>
<dbReference type="Pfam" id="PF13561">
    <property type="entry name" value="adh_short_C2"/>
    <property type="match status" value="1"/>
</dbReference>
<dbReference type="Proteomes" id="UP000547510">
    <property type="component" value="Unassembled WGS sequence"/>
</dbReference>
<comment type="similarity">
    <text evidence="1">Belongs to the short-chain dehydrogenases/reductases (SDR) family.</text>
</comment>
<protein>
    <submittedName>
        <fullName evidence="3">NAD(P)-dependent dehydrogenase (Short-subunit alcohol dehydrogenase family)</fullName>
    </submittedName>
</protein>